<dbReference type="GO" id="GO:0015074">
    <property type="term" value="P:DNA integration"/>
    <property type="evidence" value="ECO:0007669"/>
    <property type="project" value="UniProtKB-KW"/>
</dbReference>
<dbReference type="Gene3D" id="1.10.340.70">
    <property type="match status" value="1"/>
</dbReference>
<dbReference type="Pfam" id="PF24626">
    <property type="entry name" value="SH3_Tf2-1"/>
    <property type="match status" value="1"/>
</dbReference>
<feature type="domain" description="Reverse transcriptase" evidence="16">
    <location>
        <begin position="304"/>
        <end position="483"/>
    </location>
</feature>
<dbReference type="GO" id="GO:0004190">
    <property type="term" value="F:aspartic-type endopeptidase activity"/>
    <property type="evidence" value="ECO:0007669"/>
    <property type="project" value="UniProtKB-KW"/>
</dbReference>
<keyword evidence="2" id="KW-0808">Transferase</keyword>
<evidence type="ECO:0000256" key="4">
    <source>
        <dbReference type="ARBA" id="ARBA00022722"/>
    </source>
</evidence>
<dbReference type="SUPFAM" id="SSF53098">
    <property type="entry name" value="Ribonuclease H-like"/>
    <property type="match status" value="1"/>
</dbReference>
<dbReference type="Gene3D" id="3.30.70.270">
    <property type="match status" value="2"/>
</dbReference>
<dbReference type="CDD" id="cd09274">
    <property type="entry name" value="RNase_HI_RT_Ty3"/>
    <property type="match status" value="1"/>
</dbReference>
<dbReference type="GO" id="GO:0003964">
    <property type="term" value="F:RNA-directed DNA polymerase activity"/>
    <property type="evidence" value="ECO:0007669"/>
    <property type="project" value="UniProtKB-KW"/>
</dbReference>
<dbReference type="InterPro" id="IPR043502">
    <property type="entry name" value="DNA/RNA_pol_sf"/>
</dbReference>
<dbReference type="Gene3D" id="3.30.420.10">
    <property type="entry name" value="Ribonuclease H-like superfamily/Ribonuclease H"/>
    <property type="match status" value="1"/>
</dbReference>
<keyword evidence="5" id="KW-0479">Metal-binding</keyword>
<sequence>MAPARKERNKKGHVVPQPEMEEPVHDAVHGAQNALEVTVEMLRRQLTTLTKEVRRNQLGGNHRGDGNDNEDTISVFENPYGNPRREERKWEPNIKIELPEFYGSLNPNYFVDWLNQTERIFEYYDIQDPKKCGEAGHKATDCKKSGPIMTNKGKALMLEELEMQEVTNYPLYDEDNAKIIGGDSKEGVGLALVMKRTLLAPKKDNNEEWLRSNILHSTCNIGGRVCYLVIDGGSYEMHVPPTVKVLMEAFEDVFPKDLPTELPPMRDIQHAIDLEPGSTIPNRAAYRMTPMEKDELHRQVQELLAKGYIRESISPCAVPALLTPKKDGTWWMCVDSRAINKITIKYRFPIPRLDNMLDCLARAKIFSKLDLRSGYHQIRIRLGDEWKTAFKTYNGLFEWLVMPLGLTNAPSTFMRVMTQMLQPLLNVCAVVYFDDILVYSKSLEDHVQDLRKVFELLRRNKFFANTKKCTFAMHRVGFLGFVVSNQGIHMDENKVEAILNWPIPKSVADVRSFHGLATFYRRFIQGFSALAAPLTDCLKQPVLEWTTATQHSFDALKNALTTTPCLQLPDFEKTFELDYDASGVGNGGVLNQERKPIVFFSEKLNAAKQKYSTYDLEFYAIVQAVKHWSYYLAYKEFNLHTEHEALKHLNTQTNLNKRHARWTTYLEQFNFNLHHKAGILNRVADGLSRRSGLLLQMQTKVEGFKAFKDHYLEDEHFSRIMEALQQGNRISYPTYFIQNGFLFKGLQLCVPSCSFRQKILAELHHQGHFGKAKTLELLRKKFHWPSMTKDVGRFIDRCHTCQRGKGHTSNAGLYMPLPVPNEPWTCISMDFVLGLPPTTRSASFHPQSDGQTEVVNRSLGNLLRCLVGNNPKGWESVFPLVEFAYNASINRSTNSSPFEVVYGSNPSSILDLTPLPLSNRVHPKGVEMVELMKQTHEDIKRNIEANNEKYKIAADKHKKHKHRKVGPCRILHEINDNAYQVELPPNLHISNTVKVHHLVPYYAAEDEAT</sequence>
<keyword evidence="1" id="KW-0645">Protease</keyword>
<accession>A0A2N9GCN8</accession>
<evidence type="ECO:0000256" key="6">
    <source>
        <dbReference type="ARBA" id="ARBA00022750"/>
    </source>
</evidence>
<dbReference type="InterPro" id="IPR012337">
    <property type="entry name" value="RNaseH-like_sf"/>
</dbReference>
<keyword evidence="10" id="KW-0229">DNA integration</keyword>
<evidence type="ECO:0000259" key="16">
    <source>
        <dbReference type="PROSITE" id="PS50878"/>
    </source>
</evidence>
<dbReference type="EMBL" id="OIVN01002076">
    <property type="protein sequence ID" value="SPD00336.1"/>
    <property type="molecule type" value="Genomic_DNA"/>
</dbReference>
<keyword evidence="8" id="KW-0378">Hydrolase</keyword>
<dbReference type="GO" id="GO:0006310">
    <property type="term" value="P:DNA recombination"/>
    <property type="evidence" value="ECO:0007669"/>
    <property type="project" value="UniProtKB-KW"/>
</dbReference>
<dbReference type="GO" id="GO:0003887">
    <property type="term" value="F:DNA-directed DNA polymerase activity"/>
    <property type="evidence" value="ECO:0007669"/>
    <property type="project" value="UniProtKB-KW"/>
</dbReference>
<evidence type="ECO:0000256" key="2">
    <source>
        <dbReference type="ARBA" id="ARBA00022679"/>
    </source>
</evidence>
<name>A0A2N9GCN8_FAGSY</name>
<reference evidence="17" key="1">
    <citation type="submission" date="2018-02" db="EMBL/GenBank/DDBJ databases">
        <authorList>
            <person name="Cohen D.B."/>
            <person name="Kent A.D."/>
        </authorList>
    </citation>
    <scope>NUCLEOTIDE SEQUENCE</scope>
</reference>
<dbReference type="Gene3D" id="3.10.10.10">
    <property type="entry name" value="HIV Type 1 Reverse Transcriptase, subunit A, domain 1"/>
    <property type="match status" value="1"/>
</dbReference>
<dbReference type="PANTHER" id="PTHR37984">
    <property type="entry name" value="PROTEIN CBG26694"/>
    <property type="match status" value="1"/>
</dbReference>
<protein>
    <recommendedName>
        <fullName evidence="16">Reverse transcriptase domain-containing protein</fullName>
    </recommendedName>
</protein>
<proteinExistence type="predicted"/>
<evidence type="ECO:0000256" key="15">
    <source>
        <dbReference type="SAM" id="MobiDB-lite"/>
    </source>
</evidence>
<evidence type="ECO:0000313" key="17">
    <source>
        <dbReference type="EMBL" id="SPD00336.1"/>
    </source>
</evidence>
<dbReference type="Pfam" id="PF00078">
    <property type="entry name" value="RVT_1"/>
    <property type="match status" value="1"/>
</dbReference>
<keyword evidence="14" id="KW-0233">DNA recombination</keyword>
<dbReference type="Pfam" id="PF17921">
    <property type="entry name" value="Integrase_H2C2"/>
    <property type="match status" value="1"/>
</dbReference>
<dbReference type="Pfam" id="PF17917">
    <property type="entry name" value="RT_RNaseH"/>
    <property type="match status" value="1"/>
</dbReference>
<keyword evidence="3" id="KW-0548">Nucleotidyltransferase</keyword>
<keyword evidence="7" id="KW-0255">Endonuclease</keyword>
<evidence type="ECO:0000256" key="1">
    <source>
        <dbReference type="ARBA" id="ARBA00022670"/>
    </source>
</evidence>
<dbReference type="GO" id="GO:0006508">
    <property type="term" value="P:proteolysis"/>
    <property type="evidence" value="ECO:0007669"/>
    <property type="project" value="UniProtKB-KW"/>
</dbReference>
<dbReference type="InterPro" id="IPR041373">
    <property type="entry name" value="RT_RNaseH"/>
</dbReference>
<dbReference type="PROSITE" id="PS50878">
    <property type="entry name" value="RT_POL"/>
    <property type="match status" value="1"/>
</dbReference>
<evidence type="ECO:0000256" key="12">
    <source>
        <dbReference type="ARBA" id="ARBA00022932"/>
    </source>
</evidence>
<dbReference type="GO" id="GO:0003677">
    <property type="term" value="F:DNA binding"/>
    <property type="evidence" value="ECO:0007669"/>
    <property type="project" value="UniProtKB-KW"/>
</dbReference>
<evidence type="ECO:0000256" key="11">
    <source>
        <dbReference type="ARBA" id="ARBA00022918"/>
    </source>
</evidence>
<dbReference type="CDD" id="cd01647">
    <property type="entry name" value="RT_LTR"/>
    <property type="match status" value="1"/>
</dbReference>
<dbReference type="FunFam" id="1.10.340.70:FF:000001">
    <property type="entry name" value="Retrovirus-related Pol polyprotein from transposon gypsy-like Protein"/>
    <property type="match status" value="1"/>
</dbReference>
<dbReference type="GO" id="GO:0004519">
    <property type="term" value="F:endonuclease activity"/>
    <property type="evidence" value="ECO:0007669"/>
    <property type="project" value="UniProtKB-KW"/>
</dbReference>
<dbReference type="PANTHER" id="PTHR37984:SF5">
    <property type="entry name" value="PROTEIN NYNRIN-LIKE"/>
    <property type="match status" value="1"/>
</dbReference>
<evidence type="ECO:0000256" key="8">
    <source>
        <dbReference type="ARBA" id="ARBA00022801"/>
    </source>
</evidence>
<keyword evidence="12" id="KW-0239">DNA-directed DNA polymerase</keyword>
<dbReference type="InterPro" id="IPR041588">
    <property type="entry name" value="Integrase_H2C2"/>
</dbReference>
<keyword evidence="6" id="KW-0064">Aspartyl protease</keyword>
<dbReference type="AlphaFoldDB" id="A0A2N9GCN8"/>
<dbReference type="InterPro" id="IPR043128">
    <property type="entry name" value="Rev_trsase/Diguanyl_cyclase"/>
</dbReference>
<keyword evidence="13" id="KW-0238">DNA-binding</keyword>
<dbReference type="InterPro" id="IPR056924">
    <property type="entry name" value="SH3_Tf2-1"/>
</dbReference>
<dbReference type="GO" id="GO:0046872">
    <property type="term" value="F:metal ion binding"/>
    <property type="evidence" value="ECO:0007669"/>
    <property type="project" value="UniProtKB-KW"/>
</dbReference>
<keyword evidence="4" id="KW-0540">Nuclease</keyword>
<feature type="region of interest" description="Disordered" evidence="15">
    <location>
        <begin position="54"/>
        <end position="86"/>
    </location>
</feature>
<keyword evidence="11" id="KW-0695">RNA-directed DNA polymerase</keyword>
<evidence type="ECO:0000256" key="13">
    <source>
        <dbReference type="ARBA" id="ARBA00023125"/>
    </source>
</evidence>
<feature type="region of interest" description="Disordered" evidence="15">
    <location>
        <begin position="1"/>
        <end position="29"/>
    </location>
</feature>
<evidence type="ECO:0000256" key="14">
    <source>
        <dbReference type="ARBA" id="ARBA00023172"/>
    </source>
</evidence>
<evidence type="ECO:0000256" key="5">
    <source>
        <dbReference type="ARBA" id="ARBA00022723"/>
    </source>
</evidence>
<dbReference type="InterPro" id="IPR000477">
    <property type="entry name" value="RT_dom"/>
</dbReference>
<keyword evidence="9" id="KW-0460">Magnesium</keyword>
<dbReference type="InterPro" id="IPR036397">
    <property type="entry name" value="RNaseH_sf"/>
</dbReference>
<organism evidence="17">
    <name type="scientific">Fagus sylvatica</name>
    <name type="common">Beechnut</name>
    <dbReference type="NCBI Taxonomy" id="28930"/>
    <lineage>
        <taxon>Eukaryota</taxon>
        <taxon>Viridiplantae</taxon>
        <taxon>Streptophyta</taxon>
        <taxon>Embryophyta</taxon>
        <taxon>Tracheophyta</taxon>
        <taxon>Spermatophyta</taxon>
        <taxon>Magnoliopsida</taxon>
        <taxon>eudicotyledons</taxon>
        <taxon>Gunneridae</taxon>
        <taxon>Pentapetalae</taxon>
        <taxon>rosids</taxon>
        <taxon>fabids</taxon>
        <taxon>Fagales</taxon>
        <taxon>Fagaceae</taxon>
        <taxon>Fagus</taxon>
    </lineage>
</organism>
<dbReference type="FunFam" id="3.30.70.270:FF:000020">
    <property type="entry name" value="Transposon Tf2-6 polyprotein-like Protein"/>
    <property type="match status" value="1"/>
</dbReference>
<dbReference type="SUPFAM" id="SSF56672">
    <property type="entry name" value="DNA/RNA polymerases"/>
    <property type="match status" value="1"/>
</dbReference>
<evidence type="ECO:0000256" key="9">
    <source>
        <dbReference type="ARBA" id="ARBA00022842"/>
    </source>
</evidence>
<gene>
    <name evidence="17" type="ORF">FSB_LOCUS28218</name>
</gene>
<evidence type="ECO:0000256" key="3">
    <source>
        <dbReference type="ARBA" id="ARBA00022695"/>
    </source>
</evidence>
<evidence type="ECO:0000256" key="10">
    <source>
        <dbReference type="ARBA" id="ARBA00022908"/>
    </source>
</evidence>
<dbReference type="InterPro" id="IPR050951">
    <property type="entry name" value="Retrovirus_Pol_polyprotein"/>
</dbReference>
<evidence type="ECO:0000256" key="7">
    <source>
        <dbReference type="ARBA" id="ARBA00022759"/>
    </source>
</evidence>